<keyword evidence="6" id="KW-1185">Reference proteome</keyword>
<protein>
    <recommendedName>
        <fullName evidence="4">Putative pterin-4-alpha-carbinolamine dehydratase</fullName>
        <shortName evidence="4">PHS</shortName>
        <ecNumber evidence="4">4.2.1.96</ecNumber>
    </recommendedName>
    <alternativeName>
        <fullName evidence="4">4-alpha-hydroxy-tetrahydropterin dehydratase</fullName>
    </alternativeName>
    <alternativeName>
        <fullName evidence="4">Pterin carbinolamine dehydratase</fullName>
        <shortName evidence="4">PCD</shortName>
    </alternativeName>
</protein>
<dbReference type="Proteomes" id="UP000218899">
    <property type="component" value="Chromosome"/>
</dbReference>
<proteinExistence type="inferred from homology"/>
<dbReference type="InterPro" id="IPR036428">
    <property type="entry name" value="PCD_sf"/>
</dbReference>
<evidence type="ECO:0000313" key="5">
    <source>
        <dbReference type="EMBL" id="BAU48164.1"/>
    </source>
</evidence>
<dbReference type="SUPFAM" id="SSF55248">
    <property type="entry name" value="PCD-like"/>
    <property type="match status" value="1"/>
</dbReference>
<organism evidence="5 6">
    <name type="scientific">Sulfurifustis variabilis</name>
    <dbReference type="NCBI Taxonomy" id="1675686"/>
    <lineage>
        <taxon>Bacteria</taxon>
        <taxon>Pseudomonadati</taxon>
        <taxon>Pseudomonadota</taxon>
        <taxon>Gammaproteobacteria</taxon>
        <taxon>Acidiferrobacterales</taxon>
        <taxon>Acidiferrobacteraceae</taxon>
        <taxon>Sulfurifustis</taxon>
    </lineage>
</organism>
<dbReference type="HAMAP" id="MF_00434">
    <property type="entry name" value="Pterin_4_alpha"/>
    <property type="match status" value="1"/>
</dbReference>
<dbReference type="OrthoDB" id="5294615at2"/>
<dbReference type="NCBIfam" id="NF002019">
    <property type="entry name" value="PRK00823.1-4"/>
    <property type="match status" value="1"/>
</dbReference>
<comment type="similarity">
    <text evidence="2 4">Belongs to the pterin-4-alpha-carbinolamine dehydratase family.</text>
</comment>
<dbReference type="GO" id="GO:0006729">
    <property type="term" value="P:tetrahydrobiopterin biosynthetic process"/>
    <property type="evidence" value="ECO:0007669"/>
    <property type="project" value="InterPro"/>
</dbReference>
<evidence type="ECO:0000256" key="2">
    <source>
        <dbReference type="ARBA" id="ARBA00006472"/>
    </source>
</evidence>
<reference evidence="5 6" key="1">
    <citation type="submission" date="2015-08" db="EMBL/GenBank/DDBJ databases">
        <title>Complete genome sequence of Sulfurifustis variabilis.</title>
        <authorList>
            <person name="Miura A."/>
            <person name="Kojima H."/>
            <person name="Fukui M."/>
        </authorList>
    </citation>
    <scope>NUCLEOTIDE SEQUENCE [LARGE SCALE GENOMIC DNA]</scope>
    <source>
        <strain evidence="6">skN76</strain>
    </source>
</reference>
<dbReference type="EC" id="4.2.1.96" evidence="4"/>
<evidence type="ECO:0000256" key="4">
    <source>
        <dbReference type="HAMAP-Rule" id="MF_00434"/>
    </source>
</evidence>
<dbReference type="AlphaFoldDB" id="A0A1B4V9J7"/>
<evidence type="ECO:0000256" key="3">
    <source>
        <dbReference type="ARBA" id="ARBA00023239"/>
    </source>
</evidence>
<dbReference type="KEGG" id="sva:SVA_1604"/>
<gene>
    <name evidence="5" type="ORF">SVA_1604</name>
</gene>
<dbReference type="PANTHER" id="PTHR12599:SF0">
    <property type="entry name" value="PTERIN-4-ALPHA-CARBINOLAMINE DEHYDRATASE"/>
    <property type="match status" value="1"/>
</dbReference>
<evidence type="ECO:0000256" key="1">
    <source>
        <dbReference type="ARBA" id="ARBA00001554"/>
    </source>
</evidence>
<dbReference type="CDD" id="cd00913">
    <property type="entry name" value="PCD_DCoH_subfamily_a"/>
    <property type="match status" value="1"/>
</dbReference>
<evidence type="ECO:0000313" key="6">
    <source>
        <dbReference type="Proteomes" id="UP000218899"/>
    </source>
</evidence>
<dbReference type="PANTHER" id="PTHR12599">
    <property type="entry name" value="PTERIN-4-ALPHA-CARBINOLAMINE DEHYDRATASE"/>
    <property type="match status" value="1"/>
</dbReference>
<accession>A0A1B4V9J7</accession>
<dbReference type="GO" id="GO:0008124">
    <property type="term" value="F:4-alpha-hydroxytetrahydrobiopterin dehydratase activity"/>
    <property type="evidence" value="ECO:0007669"/>
    <property type="project" value="UniProtKB-UniRule"/>
</dbReference>
<dbReference type="EMBL" id="AP014936">
    <property type="protein sequence ID" value="BAU48164.1"/>
    <property type="molecule type" value="Genomic_DNA"/>
</dbReference>
<dbReference type="Pfam" id="PF01329">
    <property type="entry name" value="Pterin_4a"/>
    <property type="match status" value="1"/>
</dbReference>
<dbReference type="RefSeq" id="WP_096460706.1">
    <property type="nucleotide sequence ID" value="NZ_AP014936.1"/>
</dbReference>
<dbReference type="InterPro" id="IPR001533">
    <property type="entry name" value="Pterin_deHydtase"/>
</dbReference>
<dbReference type="Gene3D" id="3.30.1360.20">
    <property type="entry name" value="Transcriptional coactivator/pterin dehydratase"/>
    <property type="match status" value="1"/>
</dbReference>
<sequence>MSDLKQEHCKPCEGGVDPLDRTAAQNLLSQARGWTLNDPATEISRTYSFKNFYETMAFVNALAWVAHKEDHHPDLEVGYKRCRVRYTTHAIKGLSMNDFICAAKVNDLIGE</sequence>
<keyword evidence="3 4" id="KW-0456">Lyase</keyword>
<comment type="catalytic activity">
    <reaction evidence="1 4">
        <text>(4aS,6R)-4a-hydroxy-L-erythro-5,6,7,8-tetrahydrobiopterin = (6R)-L-erythro-6,7-dihydrobiopterin + H2O</text>
        <dbReference type="Rhea" id="RHEA:11920"/>
        <dbReference type="ChEBI" id="CHEBI:15377"/>
        <dbReference type="ChEBI" id="CHEBI:15642"/>
        <dbReference type="ChEBI" id="CHEBI:43120"/>
        <dbReference type="EC" id="4.2.1.96"/>
    </reaction>
</comment>
<name>A0A1B4V9J7_9GAMM</name>